<evidence type="ECO:0000256" key="6">
    <source>
        <dbReference type="ARBA" id="ARBA00023002"/>
    </source>
</evidence>
<dbReference type="Pfam" id="PF13738">
    <property type="entry name" value="Pyr_redox_3"/>
    <property type="match status" value="1"/>
</dbReference>
<keyword evidence="6" id="KW-0560">Oxidoreductase</keyword>
<dbReference type="AlphaFoldDB" id="A0A1H4MFW2"/>
<dbReference type="InterPro" id="IPR036188">
    <property type="entry name" value="FAD/NAD-bd_sf"/>
</dbReference>
<protein>
    <submittedName>
        <fullName evidence="8">Cyclohexanone monooxygenase</fullName>
    </submittedName>
</protein>
<dbReference type="SUPFAM" id="SSF51905">
    <property type="entry name" value="FAD/NAD(P)-binding domain"/>
    <property type="match status" value="2"/>
</dbReference>
<dbReference type="InterPro" id="IPR050775">
    <property type="entry name" value="FAD-binding_Monooxygenases"/>
</dbReference>
<evidence type="ECO:0000313" key="8">
    <source>
        <dbReference type="EMBL" id="SEB81956.1"/>
    </source>
</evidence>
<dbReference type="PANTHER" id="PTHR43098:SF3">
    <property type="entry name" value="L-ORNITHINE N(5)-MONOOXYGENASE-RELATED"/>
    <property type="match status" value="1"/>
</dbReference>
<keyword evidence="7 8" id="KW-0503">Monooxygenase</keyword>
<sequence>MTLLDTSTSPTNHYAPKAFDAVIVGAGFSGMYMLHRLRGMGLTVRVYERGADVGGTWYWNRYPGARCDIESVDYSYSFSTELEQEWRWSERFATQPEILRYANHVADRFGLRTDVEFDTQVLSAVFDEHDETWRITTDSEEEVTATYFVLATGCLSVGNVPAIPGIDAFSGPTYHTGAWPHGGVDFTGQHVAVIGTGSSGIQSIPLIAEQASRTTVFQRTPNFSLPARNRLLDDDFVRDVKANYPDRRRVARYNSGGVFRIDNTENAIDVPGDRRRARYELLWEEGGLNFANAYSDLKTNLESNETAADFIREKIRAIVSDSAVAAALTPTSYPFATKRPCVDTGYYATFNRDDVELVDIRTDPIDTITERGVRTATTEFEVDAIVFATGFDAMTGAINNIDVVGRGGEVLRQTWAAGPRSYLGVACAGFPNMFTIATAGSPSVMSNMMTSIEQHVEWISDLVERSIADGVGMIEPTREAQDGWVDHLRELADDTLFPMAASWYMGANIPGKPRVFLPYVGGVGTYRELCDSVATEGYRGFSRVRQSVAH</sequence>
<dbReference type="EMBL" id="FNSV01000005">
    <property type="protein sequence ID" value="SEB81956.1"/>
    <property type="molecule type" value="Genomic_DNA"/>
</dbReference>
<keyword evidence="4" id="KW-0274">FAD</keyword>
<keyword evidence="9" id="KW-1185">Reference proteome</keyword>
<dbReference type="Gene3D" id="3.50.50.60">
    <property type="entry name" value="FAD/NAD(P)-binding domain"/>
    <property type="match status" value="2"/>
</dbReference>
<dbReference type="RefSeq" id="WP_072948659.1">
    <property type="nucleotide sequence ID" value="NZ_FNSV01000005.1"/>
</dbReference>
<evidence type="ECO:0000256" key="2">
    <source>
        <dbReference type="ARBA" id="ARBA00010139"/>
    </source>
</evidence>
<name>A0A1H4MFW2_9NOCA</name>
<evidence type="ECO:0000313" key="9">
    <source>
        <dbReference type="Proteomes" id="UP000183561"/>
    </source>
</evidence>
<accession>A0A1H4MFW2</accession>
<evidence type="ECO:0000256" key="3">
    <source>
        <dbReference type="ARBA" id="ARBA00022630"/>
    </source>
</evidence>
<evidence type="ECO:0000256" key="7">
    <source>
        <dbReference type="ARBA" id="ARBA00023033"/>
    </source>
</evidence>
<evidence type="ECO:0000256" key="4">
    <source>
        <dbReference type="ARBA" id="ARBA00022827"/>
    </source>
</evidence>
<reference evidence="9" key="1">
    <citation type="submission" date="2016-10" db="EMBL/GenBank/DDBJ databases">
        <authorList>
            <person name="Varghese N."/>
            <person name="Submissions S."/>
        </authorList>
    </citation>
    <scope>NUCLEOTIDE SEQUENCE [LARGE SCALE GENOMIC DNA]</scope>
    <source>
        <strain evidence="9">DSM 44498</strain>
    </source>
</reference>
<keyword evidence="3" id="KW-0285">Flavoprotein</keyword>
<gene>
    <name evidence="8" type="ORF">SAMN04490239_1792</name>
</gene>
<dbReference type="PANTHER" id="PTHR43098">
    <property type="entry name" value="L-ORNITHINE N(5)-MONOOXYGENASE-RELATED"/>
    <property type="match status" value="1"/>
</dbReference>
<proteinExistence type="inferred from homology"/>
<evidence type="ECO:0000256" key="5">
    <source>
        <dbReference type="ARBA" id="ARBA00022857"/>
    </source>
</evidence>
<dbReference type="GO" id="GO:0016709">
    <property type="term" value="F:oxidoreductase activity, acting on paired donors, with incorporation or reduction of molecular oxygen, NAD(P)H as one donor, and incorporation of one atom of oxygen"/>
    <property type="evidence" value="ECO:0007669"/>
    <property type="project" value="UniProtKB-ARBA"/>
</dbReference>
<dbReference type="OrthoDB" id="5168853at2"/>
<comment type="cofactor">
    <cofactor evidence="1">
        <name>FAD</name>
        <dbReference type="ChEBI" id="CHEBI:57692"/>
    </cofactor>
</comment>
<organism evidence="8 9">
    <name type="scientific">Rhodococcus koreensis</name>
    <dbReference type="NCBI Taxonomy" id="99653"/>
    <lineage>
        <taxon>Bacteria</taxon>
        <taxon>Bacillati</taxon>
        <taxon>Actinomycetota</taxon>
        <taxon>Actinomycetes</taxon>
        <taxon>Mycobacteriales</taxon>
        <taxon>Nocardiaceae</taxon>
        <taxon>Rhodococcus</taxon>
    </lineage>
</organism>
<comment type="similarity">
    <text evidence="2">Belongs to the FAD-binding monooxygenase family.</text>
</comment>
<keyword evidence="5" id="KW-0521">NADP</keyword>
<evidence type="ECO:0000256" key="1">
    <source>
        <dbReference type="ARBA" id="ARBA00001974"/>
    </source>
</evidence>
<dbReference type="Proteomes" id="UP000183561">
    <property type="component" value="Unassembled WGS sequence"/>
</dbReference>